<dbReference type="Pfam" id="PF01261">
    <property type="entry name" value="AP_endonuc_2"/>
    <property type="match status" value="1"/>
</dbReference>
<dbReference type="EMBL" id="FRAC01000046">
    <property type="protein sequence ID" value="SHL70230.1"/>
    <property type="molecule type" value="Genomic_DNA"/>
</dbReference>
<dbReference type="OrthoDB" id="3185623at2"/>
<dbReference type="PANTHER" id="PTHR12110">
    <property type="entry name" value="HYDROXYPYRUVATE ISOMERASE"/>
    <property type="match status" value="1"/>
</dbReference>
<dbReference type="GO" id="GO:0016853">
    <property type="term" value="F:isomerase activity"/>
    <property type="evidence" value="ECO:0007669"/>
    <property type="project" value="UniProtKB-KW"/>
</dbReference>
<evidence type="ECO:0000313" key="2">
    <source>
        <dbReference type="EMBL" id="SHL70230.1"/>
    </source>
</evidence>
<evidence type="ECO:0000259" key="1">
    <source>
        <dbReference type="Pfam" id="PF01261"/>
    </source>
</evidence>
<dbReference type="Proteomes" id="UP000184386">
    <property type="component" value="Unassembled WGS sequence"/>
</dbReference>
<sequence>MAISMYTNKIGVMVDSFQLDLRAGIKKAKEVGADGIQIYAVAGAMEPEQLNQGQRKELLDFIKSNGLEVSALCGDFGGHGFLIEEENTWKVEKSKRIMELAKDMETNVVTTHIGVIPKDESKSQYRILKNACEELGRFGESVGAYFAIETGPEKAETLKSFLDSLDSGGVGVNLDPANLVMVTDDDPVKAVITLKDYIVHTHAKDGIMIKKTEPQIIYDFFAEGGIGDLRLEDYFAEKPLGLGSVDFSGYMKALSQIGYKGFLTVEREVGDDPEGDIRDAVHFLKALLR</sequence>
<keyword evidence="3" id="KW-1185">Reference proteome</keyword>
<dbReference type="RefSeq" id="WP_073280398.1">
    <property type="nucleotide sequence ID" value="NZ_FRAC01000046.1"/>
</dbReference>
<feature type="domain" description="Xylose isomerase-like TIM barrel" evidence="1">
    <location>
        <begin position="25"/>
        <end position="286"/>
    </location>
</feature>
<dbReference type="InterPro" id="IPR036237">
    <property type="entry name" value="Xyl_isomerase-like_sf"/>
</dbReference>
<gene>
    <name evidence="2" type="ORF">SAMN02745136_05504</name>
</gene>
<accession>A0A1M7CSS7</accession>
<proteinExistence type="predicted"/>
<dbReference type="Gene3D" id="3.20.20.150">
    <property type="entry name" value="Divalent-metal-dependent TIM barrel enzymes"/>
    <property type="match status" value="1"/>
</dbReference>
<name>A0A1M7CSS7_9FIRM</name>
<dbReference type="SUPFAM" id="SSF51658">
    <property type="entry name" value="Xylose isomerase-like"/>
    <property type="match status" value="1"/>
</dbReference>
<dbReference type="PANTHER" id="PTHR12110:SF41">
    <property type="entry name" value="INOSOSE DEHYDRATASE"/>
    <property type="match status" value="1"/>
</dbReference>
<reference evidence="2 3" key="1">
    <citation type="submission" date="2016-11" db="EMBL/GenBank/DDBJ databases">
        <authorList>
            <person name="Jaros S."/>
            <person name="Januszkiewicz K."/>
            <person name="Wedrychowicz H."/>
        </authorList>
    </citation>
    <scope>NUCLEOTIDE SEQUENCE [LARGE SCALE GENOMIC DNA]</scope>
    <source>
        <strain evidence="2 3">DSM 15929</strain>
    </source>
</reference>
<organism evidence="2 3">
    <name type="scientific">Anaerocolumna jejuensis DSM 15929</name>
    <dbReference type="NCBI Taxonomy" id="1121322"/>
    <lineage>
        <taxon>Bacteria</taxon>
        <taxon>Bacillati</taxon>
        <taxon>Bacillota</taxon>
        <taxon>Clostridia</taxon>
        <taxon>Lachnospirales</taxon>
        <taxon>Lachnospiraceae</taxon>
        <taxon>Anaerocolumna</taxon>
    </lineage>
</organism>
<evidence type="ECO:0000313" key="3">
    <source>
        <dbReference type="Proteomes" id="UP000184386"/>
    </source>
</evidence>
<dbReference type="STRING" id="1121322.SAMN02745136_05504"/>
<dbReference type="InterPro" id="IPR050312">
    <property type="entry name" value="IolE/XylAMocC-like"/>
</dbReference>
<keyword evidence="2" id="KW-0413">Isomerase</keyword>
<dbReference type="InterPro" id="IPR013022">
    <property type="entry name" value="Xyl_isomerase-like_TIM-brl"/>
</dbReference>
<dbReference type="AlphaFoldDB" id="A0A1M7CSS7"/>
<protein>
    <submittedName>
        <fullName evidence="2">Sugar phosphate isomerase/epimerase</fullName>
    </submittedName>
</protein>